<keyword evidence="3" id="KW-1185">Reference proteome</keyword>
<dbReference type="EMBL" id="CP022163">
    <property type="protein sequence ID" value="ATB31905.1"/>
    <property type="molecule type" value="Genomic_DNA"/>
</dbReference>
<dbReference type="Proteomes" id="UP000217289">
    <property type="component" value="Chromosome"/>
</dbReference>
<feature type="compositionally biased region" description="Polar residues" evidence="1">
    <location>
        <begin position="144"/>
        <end position="154"/>
    </location>
</feature>
<dbReference type="AlphaFoldDB" id="A0A250IJF8"/>
<proteinExistence type="predicted"/>
<name>A0A250IJF8_9BACT</name>
<organism evidence="2 3">
    <name type="scientific">Melittangium boletus DSM 14713</name>
    <dbReference type="NCBI Taxonomy" id="1294270"/>
    <lineage>
        <taxon>Bacteria</taxon>
        <taxon>Pseudomonadati</taxon>
        <taxon>Myxococcota</taxon>
        <taxon>Myxococcia</taxon>
        <taxon>Myxococcales</taxon>
        <taxon>Cystobacterineae</taxon>
        <taxon>Archangiaceae</taxon>
        <taxon>Melittangium</taxon>
    </lineage>
</organism>
<evidence type="ECO:0000313" key="2">
    <source>
        <dbReference type="EMBL" id="ATB31905.1"/>
    </source>
</evidence>
<reference evidence="2 3" key="1">
    <citation type="submission" date="2017-06" db="EMBL/GenBank/DDBJ databases">
        <authorList>
            <person name="Kim H.J."/>
            <person name="Triplett B.A."/>
        </authorList>
    </citation>
    <scope>NUCLEOTIDE SEQUENCE [LARGE SCALE GENOMIC DNA]</scope>
    <source>
        <strain evidence="2 3">DSM 14713</strain>
    </source>
</reference>
<gene>
    <name evidence="2" type="ORF">MEBOL_005377</name>
</gene>
<dbReference type="KEGG" id="mbd:MEBOL_005377"/>
<feature type="region of interest" description="Disordered" evidence="1">
    <location>
        <begin position="132"/>
        <end position="154"/>
    </location>
</feature>
<dbReference type="OrthoDB" id="5510981at2"/>
<evidence type="ECO:0000313" key="3">
    <source>
        <dbReference type="Proteomes" id="UP000217289"/>
    </source>
</evidence>
<evidence type="ECO:0000256" key="1">
    <source>
        <dbReference type="SAM" id="MobiDB-lite"/>
    </source>
</evidence>
<protein>
    <submittedName>
        <fullName evidence="2">Uncharacterized protein</fullName>
    </submittedName>
</protein>
<dbReference type="RefSeq" id="WP_095980176.1">
    <property type="nucleotide sequence ID" value="NZ_CP022163.1"/>
</dbReference>
<accession>A0A250IJF8</accession>
<sequence>MGIFDKMKDVANMVTGGAARVSIEYEPQQAFPGEELSVRVIATSTGGQVKSKGVFVDLQSVERVNMPRGTMAGQENAVNTSYTSFSKEVQISPAFTLEPNETREFEGRVRLPPDAQPTFTGRYARHEWSIRGRVEATGNDPDSGYQSLRVGSNG</sequence>